<feature type="region of interest" description="Disordered" evidence="1">
    <location>
        <begin position="264"/>
        <end position="306"/>
    </location>
</feature>
<evidence type="ECO:0000313" key="2">
    <source>
        <dbReference type="EMBL" id="MDI1486468.1"/>
    </source>
</evidence>
<feature type="region of interest" description="Disordered" evidence="1">
    <location>
        <begin position="198"/>
        <end position="220"/>
    </location>
</feature>
<accession>A0AA43TSB6</accession>
<dbReference type="EMBL" id="JAPUFD010000003">
    <property type="protein sequence ID" value="MDI1486468.1"/>
    <property type="molecule type" value="Genomic_DNA"/>
</dbReference>
<dbReference type="AlphaFoldDB" id="A0AA43TSB6"/>
<evidence type="ECO:0000256" key="1">
    <source>
        <dbReference type="SAM" id="MobiDB-lite"/>
    </source>
</evidence>
<feature type="compositionally biased region" description="Low complexity" evidence="1">
    <location>
        <begin position="273"/>
        <end position="285"/>
    </location>
</feature>
<organism evidence="2 3">
    <name type="scientific">Ramalina farinacea</name>
    <dbReference type="NCBI Taxonomy" id="258253"/>
    <lineage>
        <taxon>Eukaryota</taxon>
        <taxon>Fungi</taxon>
        <taxon>Dikarya</taxon>
        <taxon>Ascomycota</taxon>
        <taxon>Pezizomycotina</taxon>
        <taxon>Lecanoromycetes</taxon>
        <taxon>OSLEUM clade</taxon>
        <taxon>Lecanoromycetidae</taxon>
        <taxon>Lecanorales</taxon>
        <taxon>Lecanorineae</taxon>
        <taxon>Ramalinaceae</taxon>
        <taxon>Ramalina</taxon>
    </lineage>
</organism>
<dbReference type="Proteomes" id="UP001161017">
    <property type="component" value="Unassembled WGS sequence"/>
</dbReference>
<sequence length="502" mass="56019">MSNTSLSNSEVRIPATPAKQTSAFFDSINNLEPVKFMPGTAGEPITSGTMHEGHLTYSSFANRNPFQGDDRFTKLEDFMNTDNLDTPRAFAPEVLANPPEVPKKDTPPGQPVRGHGMVHYQSEGNIMYRPGPASSSSGRTSAFSHINYPSEDDPRLRLSIDTSTTSPPVSRGRSMHRTDSPPYNRGLEDIEEVQSPVAATASGEPVTPPQSPPKKRARSPMKRMFGEGGWLGKSMSMNELPSEEYRKTGLKHWGGKLKQGVSNLTDNIPLISPPKSTTTTSSLSSSHHHLPPHSTSTPSSSKRHRTPYTTTFNISLSPPFQAKLYSEIDLMTVATANSYLLHQQESGLMSRDTLAKTLYTWSTTHNRPQVLEFMFDQSTQRDLIAAHLRSFRFYGPYANNHTAMSAVLNAWKHNAREMGVRTFCSADSVIKKHLRDTYRVLEMLGAPLVTFLAFQEMSVKAHRVMEEAKREKERVAGVARRWEPPAVGSEEWMQLERENPFK</sequence>
<keyword evidence="3" id="KW-1185">Reference proteome</keyword>
<protein>
    <submittedName>
        <fullName evidence="2">Uncharacterized protein</fullName>
    </submittedName>
</protein>
<reference evidence="2" key="1">
    <citation type="journal article" date="2023" name="Genome Biol. Evol.">
        <title>First Whole Genome Sequence and Flow Cytometry Genome Size Data for the Lichen-Forming Fungus Ramalina farinacea (Ascomycota).</title>
        <authorList>
            <person name="Llewellyn T."/>
            <person name="Mian S."/>
            <person name="Hill R."/>
            <person name="Leitch I.J."/>
            <person name="Gaya E."/>
        </authorList>
    </citation>
    <scope>NUCLEOTIDE SEQUENCE</scope>
    <source>
        <strain evidence="2">LIQ254RAFAR</strain>
    </source>
</reference>
<gene>
    <name evidence="2" type="ORF">OHK93_005697</name>
</gene>
<evidence type="ECO:0000313" key="3">
    <source>
        <dbReference type="Proteomes" id="UP001161017"/>
    </source>
</evidence>
<name>A0AA43TSB6_9LECA</name>
<proteinExistence type="predicted"/>
<feature type="compositionally biased region" description="Low complexity" evidence="1">
    <location>
        <begin position="129"/>
        <end position="144"/>
    </location>
</feature>
<feature type="region of interest" description="Disordered" evidence="1">
    <location>
        <begin position="96"/>
        <end position="186"/>
    </location>
</feature>
<comment type="caution">
    <text evidence="2">The sequence shown here is derived from an EMBL/GenBank/DDBJ whole genome shotgun (WGS) entry which is preliminary data.</text>
</comment>